<proteinExistence type="predicted"/>
<keyword evidence="5" id="KW-1185">Reference proteome</keyword>
<reference evidence="4 5" key="1">
    <citation type="journal article" date="2015" name="Genome Biol. Evol.">
        <title>Phylogenomic analyses indicate that early fungi evolved digesting cell walls of algal ancestors of land plants.</title>
        <authorList>
            <person name="Chang Y."/>
            <person name="Wang S."/>
            <person name="Sekimoto S."/>
            <person name="Aerts A.L."/>
            <person name="Choi C."/>
            <person name="Clum A."/>
            <person name="LaButti K.M."/>
            <person name="Lindquist E.A."/>
            <person name="Yee Ngan C."/>
            <person name="Ohm R.A."/>
            <person name="Salamov A.A."/>
            <person name="Grigoriev I.V."/>
            <person name="Spatafora J.W."/>
            <person name="Berbee M.L."/>
        </authorList>
    </citation>
    <scope>NUCLEOTIDE SEQUENCE [LARGE SCALE GENOMIC DNA]</scope>
    <source>
        <strain evidence="4 5">JEL478</strain>
    </source>
</reference>
<dbReference type="PROSITE" id="PS50011">
    <property type="entry name" value="PROTEIN_KINASE_DOM"/>
    <property type="match status" value="1"/>
</dbReference>
<keyword evidence="2" id="KW-0067">ATP-binding</keyword>
<dbReference type="GO" id="GO:0097527">
    <property type="term" value="P:necroptotic signaling pathway"/>
    <property type="evidence" value="ECO:0007669"/>
    <property type="project" value="TreeGrafter"/>
</dbReference>
<dbReference type="EMBL" id="KQ965809">
    <property type="protein sequence ID" value="KXS11081.1"/>
    <property type="molecule type" value="Genomic_DNA"/>
</dbReference>
<dbReference type="STRING" id="1344416.A0A139A2V0"/>
<dbReference type="GO" id="GO:0004672">
    <property type="term" value="F:protein kinase activity"/>
    <property type="evidence" value="ECO:0007669"/>
    <property type="project" value="InterPro"/>
</dbReference>
<organism evidence="4 5">
    <name type="scientific">Gonapodya prolifera (strain JEL478)</name>
    <name type="common">Monoblepharis prolifera</name>
    <dbReference type="NCBI Taxonomy" id="1344416"/>
    <lineage>
        <taxon>Eukaryota</taxon>
        <taxon>Fungi</taxon>
        <taxon>Fungi incertae sedis</taxon>
        <taxon>Chytridiomycota</taxon>
        <taxon>Chytridiomycota incertae sedis</taxon>
        <taxon>Monoblepharidomycetes</taxon>
        <taxon>Monoblepharidales</taxon>
        <taxon>Gonapodyaceae</taxon>
        <taxon>Gonapodya</taxon>
    </lineage>
</organism>
<evidence type="ECO:0000256" key="1">
    <source>
        <dbReference type="ARBA" id="ARBA00022741"/>
    </source>
</evidence>
<evidence type="ECO:0000313" key="4">
    <source>
        <dbReference type="EMBL" id="KXS11081.1"/>
    </source>
</evidence>
<dbReference type="InterPro" id="IPR051681">
    <property type="entry name" value="Ser/Thr_Kinases-Pseudokinases"/>
</dbReference>
<dbReference type="Gene3D" id="1.10.510.10">
    <property type="entry name" value="Transferase(Phosphotransferase) domain 1"/>
    <property type="match status" value="1"/>
</dbReference>
<keyword evidence="1" id="KW-0547">Nucleotide-binding</keyword>
<dbReference type="InterPro" id="IPR011009">
    <property type="entry name" value="Kinase-like_dom_sf"/>
</dbReference>
<evidence type="ECO:0000259" key="3">
    <source>
        <dbReference type="PROSITE" id="PS50011"/>
    </source>
</evidence>
<dbReference type="PANTHER" id="PTHR44329">
    <property type="entry name" value="SERINE/THREONINE-PROTEIN KINASE TNNI3K-RELATED"/>
    <property type="match status" value="1"/>
</dbReference>
<feature type="domain" description="Protein kinase" evidence="3">
    <location>
        <begin position="1"/>
        <end position="153"/>
    </location>
</feature>
<sequence length="153" mass="16850">PYVLPFYGVSCKGGKIVLASPYVENGNAAAYLEKLKSAGALLFDIARGLKYLHENNILHVDVSPENALVNKLRRAMIVDFTTCGFRELEMKNGNEGSLFYMAPERLQGMAPSTKADVYAFGITMYSVSKLNLCTLLYNTFGHSFAFPNLYSSG</sequence>
<name>A0A139A2V0_GONPJ</name>
<gene>
    <name evidence="4" type="ORF">M427DRAFT_102829</name>
</gene>
<dbReference type="PANTHER" id="PTHR44329:SF298">
    <property type="entry name" value="MIXED LINEAGE KINASE DOMAIN-LIKE PROTEIN"/>
    <property type="match status" value="1"/>
</dbReference>
<evidence type="ECO:0000256" key="2">
    <source>
        <dbReference type="ARBA" id="ARBA00022840"/>
    </source>
</evidence>
<dbReference type="SUPFAM" id="SSF56112">
    <property type="entry name" value="Protein kinase-like (PK-like)"/>
    <property type="match status" value="1"/>
</dbReference>
<evidence type="ECO:0000313" key="5">
    <source>
        <dbReference type="Proteomes" id="UP000070544"/>
    </source>
</evidence>
<dbReference type="OrthoDB" id="341578at2759"/>
<dbReference type="Proteomes" id="UP000070544">
    <property type="component" value="Unassembled WGS sequence"/>
</dbReference>
<dbReference type="GO" id="GO:0005524">
    <property type="term" value="F:ATP binding"/>
    <property type="evidence" value="ECO:0007669"/>
    <property type="project" value="UniProtKB-KW"/>
</dbReference>
<dbReference type="Pfam" id="PF00069">
    <property type="entry name" value="Pkinase"/>
    <property type="match status" value="1"/>
</dbReference>
<accession>A0A139A2V0</accession>
<keyword evidence="4" id="KW-0418">Kinase</keyword>
<keyword evidence="4" id="KW-0808">Transferase</keyword>
<dbReference type="AlphaFoldDB" id="A0A139A2V0"/>
<feature type="non-terminal residue" evidence="4">
    <location>
        <position position="1"/>
    </location>
</feature>
<dbReference type="InterPro" id="IPR000719">
    <property type="entry name" value="Prot_kinase_dom"/>
</dbReference>
<protein>
    <submittedName>
        <fullName evidence="4">Kinase-like protein</fullName>
    </submittedName>
</protein>
<dbReference type="SMART" id="SM00220">
    <property type="entry name" value="S_TKc"/>
    <property type="match status" value="1"/>
</dbReference>